<dbReference type="GO" id="GO:0005680">
    <property type="term" value="C:anaphase-promoting complex"/>
    <property type="evidence" value="ECO:0007669"/>
    <property type="project" value="InterPro"/>
</dbReference>
<keyword evidence="8" id="KW-0862">Zinc</keyword>
<keyword evidence="6" id="KW-0498">Mitosis</keyword>
<evidence type="ECO:0000256" key="8">
    <source>
        <dbReference type="ARBA" id="ARBA00022833"/>
    </source>
</evidence>
<comment type="caution">
    <text evidence="13">The sequence shown here is derived from an EMBL/GenBank/DDBJ whole genome shotgun (WGS) entry which is preliminary data.</text>
</comment>
<accession>A0AAD4R7R5</accession>
<dbReference type="InterPro" id="IPR001841">
    <property type="entry name" value="Znf_RING"/>
</dbReference>
<evidence type="ECO:0000256" key="3">
    <source>
        <dbReference type="ARBA" id="ARBA00022618"/>
    </source>
</evidence>
<evidence type="ECO:0000259" key="12">
    <source>
        <dbReference type="PROSITE" id="PS50089"/>
    </source>
</evidence>
<dbReference type="Proteomes" id="UP001201812">
    <property type="component" value="Unassembled WGS sequence"/>
</dbReference>
<gene>
    <name evidence="13" type="ORF">DdX_07937</name>
</gene>
<keyword evidence="9" id="KW-0131">Cell cycle</keyword>
<keyword evidence="7" id="KW-0833">Ubl conjugation pathway</keyword>
<protein>
    <recommendedName>
        <fullName evidence="2">Anaphase-promoting complex subunit 11</fullName>
    </recommendedName>
</protein>
<dbReference type="InterPro" id="IPR013083">
    <property type="entry name" value="Znf_RING/FYVE/PHD"/>
</dbReference>
<organism evidence="13 14">
    <name type="scientific">Ditylenchus destructor</name>
    <dbReference type="NCBI Taxonomy" id="166010"/>
    <lineage>
        <taxon>Eukaryota</taxon>
        <taxon>Metazoa</taxon>
        <taxon>Ecdysozoa</taxon>
        <taxon>Nematoda</taxon>
        <taxon>Chromadorea</taxon>
        <taxon>Rhabditida</taxon>
        <taxon>Tylenchina</taxon>
        <taxon>Tylenchomorpha</taxon>
        <taxon>Sphaerularioidea</taxon>
        <taxon>Anguinidae</taxon>
        <taxon>Anguininae</taxon>
        <taxon>Ditylenchus</taxon>
    </lineage>
</organism>
<dbReference type="SUPFAM" id="SSF57850">
    <property type="entry name" value="RING/U-box"/>
    <property type="match status" value="1"/>
</dbReference>
<dbReference type="PANTHER" id="PTHR11210">
    <property type="entry name" value="RING BOX"/>
    <property type="match status" value="1"/>
</dbReference>
<dbReference type="GO" id="GO:0031145">
    <property type="term" value="P:anaphase-promoting complex-dependent catabolic process"/>
    <property type="evidence" value="ECO:0007669"/>
    <property type="project" value="InterPro"/>
</dbReference>
<keyword evidence="14" id="KW-1185">Reference proteome</keyword>
<evidence type="ECO:0000313" key="13">
    <source>
        <dbReference type="EMBL" id="KAI1715615.1"/>
    </source>
</evidence>
<dbReference type="CDD" id="cd16456">
    <property type="entry name" value="RING-H2_APC11"/>
    <property type="match status" value="1"/>
</dbReference>
<evidence type="ECO:0000256" key="4">
    <source>
        <dbReference type="ARBA" id="ARBA00022723"/>
    </source>
</evidence>
<keyword evidence="3" id="KW-0132">Cell division</keyword>
<dbReference type="EMBL" id="JAKKPZ010000011">
    <property type="protein sequence ID" value="KAI1715615.1"/>
    <property type="molecule type" value="Genomic_DNA"/>
</dbReference>
<evidence type="ECO:0000256" key="1">
    <source>
        <dbReference type="ARBA" id="ARBA00009273"/>
    </source>
</evidence>
<evidence type="ECO:0000256" key="6">
    <source>
        <dbReference type="ARBA" id="ARBA00022776"/>
    </source>
</evidence>
<feature type="domain" description="RING-type" evidence="12">
    <location>
        <begin position="137"/>
        <end position="181"/>
    </location>
</feature>
<evidence type="ECO:0000256" key="10">
    <source>
        <dbReference type="PROSITE-ProRule" id="PRU00175"/>
    </source>
</evidence>
<dbReference type="Gene3D" id="3.30.40.10">
    <property type="entry name" value="Zinc/RING finger domain, C3HC4 (zinc finger)"/>
    <property type="match status" value="1"/>
</dbReference>
<evidence type="ECO:0000256" key="11">
    <source>
        <dbReference type="SAM" id="MobiDB-lite"/>
    </source>
</evidence>
<dbReference type="GO" id="GO:0051301">
    <property type="term" value="P:cell division"/>
    <property type="evidence" value="ECO:0007669"/>
    <property type="project" value="UniProtKB-KW"/>
</dbReference>
<evidence type="ECO:0000256" key="9">
    <source>
        <dbReference type="ARBA" id="ARBA00023306"/>
    </source>
</evidence>
<proteinExistence type="inferred from homology"/>
<evidence type="ECO:0000256" key="7">
    <source>
        <dbReference type="ARBA" id="ARBA00022786"/>
    </source>
</evidence>
<dbReference type="GO" id="GO:0008270">
    <property type="term" value="F:zinc ion binding"/>
    <property type="evidence" value="ECO:0007669"/>
    <property type="project" value="UniProtKB-KW"/>
</dbReference>
<sequence>MSSRNSPSADTHARVFSPPLTDAEDSDESGNVLTDRHNEPFESLSLSPVYATSNAGDETLSIESISDDPGDDVFNSFSAQPVDRRSLNLMAQRFASAQGATTSYRFPITPEIVGEWKWVDGKSDNCGICRAPFEACCVDCKYPGDECPLVLGACKHPFHMHCIVKWSSLSTQQTPACPLCRQEWKFAS</sequence>
<reference evidence="13" key="1">
    <citation type="submission" date="2022-01" db="EMBL/GenBank/DDBJ databases">
        <title>Genome Sequence Resource for Two Populations of Ditylenchus destructor, the Migratory Endoparasitic Phytonematode.</title>
        <authorList>
            <person name="Zhang H."/>
            <person name="Lin R."/>
            <person name="Xie B."/>
        </authorList>
    </citation>
    <scope>NUCLEOTIDE SEQUENCE</scope>
    <source>
        <strain evidence="13">BazhouSP</strain>
    </source>
</reference>
<comment type="similarity">
    <text evidence="1">Belongs to the RING-box family.</text>
</comment>
<dbReference type="Pfam" id="PF12861">
    <property type="entry name" value="zf-ANAPC11"/>
    <property type="match status" value="1"/>
</dbReference>
<dbReference type="InterPro" id="IPR051031">
    <property type="entry name" value="RING-box_E3_Ubiquitin_Ligase"/>
</dbReference>
<keyword evidence="5 10" id="KW-0863">Zinc-finger</keyword>
<evidence type="ECO:0000256" key="2">
    <source>
        <dbReference type="ARBA" id="ARBA00013928"/>
    </source>
</evidence>
<dbReference type="GO" id="GO:0061630">
    <property type="term" value="F:ubiquitin protein ligase activity"/>
    <property type="evidence" value="ECO:0007669"/>
    <property type="project" value="InterPro"/>
</dbReference>
<dbReference type="GO" id="GO:0097602">
    <property type="term" value="F:cullin family protein binding"/>
    <property type="evidence" value="ECO:0007669"/>
    <property type="project" value="InterPro"/>
</dbReference>
<dbReference type="PROSITE" id="PS50089">
    <property type="entry name" value="ZF_RING_2"/>
    <property type="match status" value="1"/>
</dbReference>
<name>A0AAD4R7R5_9BILA</name>
<evidence type="ECO:0000313" key="14">
    <source>
        <dbReference type="Proteomes" id="UP001201812"/>
    </source>
</evidence>
<keyword evidence="4" id="KW-0479">Metal-binding</keyword>
<dbReference type="InterPro" id="IPR024991">
    <property type="entry name" value="RING-H2_APC11"/>
</dbReference>
<evidence type="ECO:0000256" key="5">
    <source>
        <dbReference type="ARBA" id="ARBA00022771"/>
    </source>
</evidence>
<feature type="region of interest" description="Disordered" evidence="11">
    <location>
        <begin position="1"/>
        <end position="46"/>
    </location>
</feature>
<dbReference type="AlphaFoldDB" id="A0AAD4R7R5"/>